<evidence type="ECO:0000256" key="1">
    <source>
        <dbReference type="SAM" id="MobiDB-lite"/>
    </source>
</evidence>
<protein>
    <submittedName>
        <fullName evidence="2">N-acetyltransferase ESCO2-like</fullName>
    </submittedName>
</protein>
<evidence type="ECO:0000313" key="2">
    <source>
        <dbReference type="EMBL" id="KAH9827888.1"/>
    </source>
</evidence>
<feature type="compositionally biased region" description="Low complexity" evidence="1">
    <location>
        <begin position="361"/>
        <end position="384"/>
    </location>
</feature>
<keyword evidence="3" id="KW-1185">Reference proteome</keyword>
<dbReference type="Proteomes" id="UP001138500">
    <property type="component" value="Unassembled WGS sequence"/>
</dbReference>
<feature type="region of interest" description="Disordered" evidence="1">
    <location>
        <begin position="229"/>
        <end position="251"/>
    </location>
</feature>
<dbReference type="AlphaFoldDB" id="A0A9W7W2H6"/>
<name>A0A9W7W2H6_9PEZI</name>
<proteinExistence type="predicted"/>
<evidence type="ECO:0000313" key="3">
    <source>
        <dbReference type="Proteomes" id="UP001138500"/>
    </source>
</evidence>
<sequence length="475" mass="49750">MSGVEVWTPETQAALIDNLSEAVRSKTFGASASATSLLIGSPLRFTREQRDIIGEYCATHHIGNYSHPTPEQIVELCSLPGLDLLVPEGPEELNRIVMRKVLGSQVNGIQCDGDAKSQISGKVVGRMVEEALEVWREMLEGGGGQEGGVVHAERGGVVVEESAAHQVASPRTESVDERRGERGDEARAVTRDMPLSLDAATLHLPSSTGATTLHHAISPAARHEAVSPAARQQSVSPAGRHQSVSSRAATLHQAVSPHDANLAPHQAVLARAATVTPQQTLSPRAATVHQAIPPRAATRHQAVSPPAASLAPHQVVLARAASLAPRETASPHASTPAPQQTVSPRAATMHQTVSPGAATLAPHQAASSPATTPSPASSPLPHHAYLAALPDGTGKGQLLPDAISPTPRTSSTPERQTQTAPPPQQLRQSIETSSVSRVGGGAIAPSMTLGAERIQRAMAEMKRVMEEMRGEGLRE</sequence>
<gene>
    <name evidence="2" type="ORF">Tdes44962_MAKER09565</name>
</gene>
<organism evidence="2 3">
    <name type="scientific">Teratosphaeria destructans</name>
    <dbReference type="NCBI Taxonomy" id="418781"/>
    <lineage>
        <taxon>Eukaryota</taxon>
        <taxon>Fungi</taxon>
        <taxon>Dikarya</taxon>
        <taxon>Ascomycota</taxon>
        <taxon>Pezizomycotina</taxon>
        <taxon>Dothideomycetes</taxon>
        <taxon>Dothideomycetidae</taxon>
        <taxon>Mycosphaerellales</taxon>
        <taxon>Teratosphaeriaceae</taxon>
        <taxon>Teratosphaeria</taxon>
    </lineage>
</organism>
<feature type="region of interest" description="Disordered" evidence="1">
    <location>
        <begin position="322"/>
        <end position="443"/>
    </location>
</feature>
<dbReference type="EMBL" id="RIBY02001846">
    <property type="protein sequence ID" value="KAH9827888.1"/>
    <property type="molecule type" value="Genomic_DNA"/>
</dbReference>
<feature type="compositionally biased region" description="Polar residues" evidence="1">
    <location>
        <begin position="230"/>
        <end position="248"/>
    </location>
</feature>
<feature type="compositionally biased region" description="Basic and acidic residues" evidence="1">
    <location>
        <begin position="173"/>
        <end position="185"/>
    </location>
</feature>
<reference evidence="2 3" key="1">
    <citation type="journal article" date="2018" name="IMA Fungus">
        <title>IMA Genome-F 10: Nine draft genome sequences of Claviceps purpurea s.lat., including C. arundinis, C. humidiphila, and C. cf. spartinae, pseudomolecules for the pitch canker pathogen Fusarium circinatum, draft genome of Davidsoniella eucalypti, Grosmannia galeiformis, Quambalaria eucalypti, and Teratosphaeria destructans.</title>
        <authorList>
            <person name="Wingfield B.D."/>
            <person name="Liu M."/>
            <person name="Nguyen H.D."/>
            <person name="Lane F.A."/>
            <person name="Morgan S.W."/>
            <person name="De Vos L."/>
            <person name="Wilken P.M."/>
            <person name="Duong T.A."/>
            <person name="Aylward J."/>
            <person name="Coetzee M.P."/>
            <person name="Dadej K."/>
            <person name="De Beer Z.W."/>
            <person name="Findlay W."/>
            <person name="Havenga M."/>
            <person name="Kolarik M."/>
            <person name="Menzies J.G."/>
            <person name="Naidoo K."/>
            <person name="Pochopski O."/>
            <person name="Shoukouhi P."/>
            <person name="Santana Q.C."/>
            <person name="Seifert K.A."/>
            <person name="Soal N."/>
            <person name="Steenkamp E.T."/>
            <person name="Tatham C.T."/>
            <person name="van der Nest M.A."/>
            <person name="Wingfield M.J."/>
        </authorList>
    </citation>
    <scope>NUCLEOTIDE SEQUENCE [LARGE SCALE GENOMIC DNA]</scope>
    <source>
        <strain evidence="2">CMW44962</strain>
    </source>
</reference>
<accession>A0A9W7W2H6</accession>
<comment type="caution">
    <text evidence="2">The sequence shown here is derived from an EMBL/GenBank/DDBJ whole genome shotgun (WGS) entry which is preliminary data.</text>
</comment>
<reference evidence="2 3" key="2">
    <citation type="journal article" date="2021" name="Curr. Genet.">
        <title>Genetic response to nitrogen starvation in the aggressive Eucalyptus foliar pathogen Teratosphaeria destructans.</title>
        <authorList>
            <person name="Havenga M."/>
            <person name="Wingfield B.D."/>
            <person name="Wingfield M.J."/>
            <person name="Dreyer L.L."/>
            <person name="Roets F."/>
            <person name="Aylward J."/>
        </authorList>
    </citation>
    <scope>NUCLEOTIDE SEQUENCE [LARGE SCALE GENOMIC DNA]</scope>
    <source>
        <strain evidence="2">CMW44962</strain>
    </source>
</reference>
<feature type="region of interest" description="Disordered" evidence="1">
    <location>
        <begin position="162"/>
        <end position="185"/>
    </location>
</feature>
<feature type="compositionally biased region" description="Polar residues" evidence="1">
    <location>
        <begin position="331"/>
        <end position="354"/>
    </location>
</feature>
<feature type="compositionally biased region" description="Polar residues" evidence="1">
    <location>
        <begin position="406"/>
        <end position="436"/>
    </location>
</feature>